<evidence type="ECO:0000256" key="3">
    <source>
        <dbReference type="ARBA" id="ARBA00022801"/>
    </source>
</evidence>
<keyword evidence="2" id="KW-0255">Endonuclease</keyword>
<dbReference type="AlphaFoldDB" id="A0A6A5X749"/>
<protein>
    <submittedName>
        <fullName evidence="9">Ribonuclease III</fullName>
    </submittedName>
</protein>
<feature type="compositionally biased region" description="Basic residues" evidence="6">
    <location>
        <begin position="440"/>
        <end position="457"/>
    </location>
</feature>
<dbReference type="PANTHER" id="PTHR11207:SF0">
    <property type="entry name" value="RIBONUCLEASE 3"/>
    <property type="match status" value="1"/>
</dbReference>
<feature type="compositionally biased region" description="Basic and acidic residues" evidence="6">
    <location>
        <begin position="397"/>
        <end position="432"/>
    </location>
</feature>
<dbReference type="GO" id="GO:0034475">
    <property type="term" value="P:U4 snRNA 3'-end processing"/>
    <property type="evidence" value="ECO:0007669"/>
    <property type="project" value="TreeGrafter"/>
</dbReference>
<dbReference type="OrthoDB" id="2392202at2759"/>
<evidence type="ECO:0000256" key="1">
    <source>
        <dbReference type="ARBA" id="ARBA00022722"/>
    </source>
</evidence>
<dbReference type="GO" id="GO:0005654">
    <property type="term" value="C:nucleoplasm"/>
    <property type="evidence" value="ECO:0007669"/>
    <property type="project" value="TreeGrafter"/>
</dbReference>
<dbReference type="GeneID" id="54287044"/>
<evidence type="ECO:0000313" key="10">
    <source>
        <dbReference type="Proteomes" id="UP000799778"/>
    </source>
</evidence>
<gene>
    <name evidence="9" type="ORF">BU24DRAFT_429074</name>
</gene>
<dbReference type="Pfam" id="PF00636">
    <property type="entry name" value="Ribonuclease_3"/>
    <property type="match status" value="1"/>
</dbReference>
<evidence type="ECO:0000256" key="4">
    <source>
        <dbReference type="ARBA" id="ARBA00022884"/>
    </source>
</evidence>
<evidence type="ECO:0000256" key="6">
    <source>
        <dbReference type="SAM" id="MobiDB-lite"/>
    </source>
</evidence>
<dbReference type="PROSITE" id="PS50142">
    <property type="entry name" value="RNASE_3_2"/>
    <property type="match status" value="1"/>
</dbReference>
<dbReference type="GO" id="GO:0006369">
    <property type="term" value="P:termination of RNA polymerase II transcription"/>
    <property type="evidence" value="ECO:0007669"/>
    <property type="project" value="TreeGrafter"/>
</dbReference>
<organism evidence="9 10">
    <name type="scientific">Aaosphaeria arxii CBS 175.79</name>
    <dbReference type="NCBI Taxonomy" id="1450172"/>
    <lineage>
        <taxon>Eukaryota</taxon>
        <taxon>Fungi</taxon>
        <taxon>Dikarya</taxon>
        <taxon>Ascomycota</taxon>
        <taxon>Pezizomycotina</taxon>
        <taxon>Dothideomycetes</taxon>
        <taxon>Pleosporomycetidae</taxon>
        <taxon>Pleosporales</taxon>
        <taxon>Pleosporales incertae sedis</taxon>
        <taxon>Aaosphaeria</taxon>
    </lineage>
</organism>
<proteinExistence type="predicted"/>
<evidence type="ECO:0000256" key="5">
    <source>
        <dbReference type="PROSITE-ProRule" id="PRU00266"/>
    </source>
</evidence>
<sequence length="457" mass="51953">MDRRGGGPPANKRHKPNNFGAPQGKNGIQGGSSNHSNPRPQHQNKDKSNPLDLLERLPNPKDCVRCKLSASERENGLIALLDQLVHDESGPEADTSILQHAQQLRASLSKRATANSLPSQLKQHLDQKRPETEKYVVVPSYIETRLNRAKAVPPLPPITEPYLEEAVFTHTSANYTALARRTLNDAINYERLEFLGDAYIELVASRLIYSRFPHLDPAKQSYFRENLVKNETLQVFSEAYGFPDRLKHGGHTDMSGQKHWTKVQADVFEAYVAAVVLSDPEDGYRTAEQWLTELWAPKLLEYKEAPVENPKARDEINKLLMAKGIKLDYRMARDMQMVDGLQRFFIDLYLTGWGFENQLLGSGEAQNKSQACVFAAMDALQNRMDIVMKANAKKLEVYPPKPKENPETAEPKKQGKPEEKAEKDRTEEKALDSSEEDEKKRRKREKKDKKKRKELAS</sequence>
<dbReference type="PROSITE" id="PS50137">
    <property type="entry name" value="DS_RBD"/>
    <property type="match status" value="1"/>
</dbReference>
<dbReference type="Gene3D" id="1.10.1520.10">
    <property type="entry name" value="Ribonuclease III domain"/>
    <property type="match status" value="1"/>
</dbReference>
<dbReference type="InterPro" id="IPR014720">
    <property type="entry name" value="dsRBD_dom"/>
</dbReference>
<evidence type="ECO:0000259" key="8">
    <source>
        <dbReference type="PROSITE" id="PS50142"/>
    </source>
</evidence>
<keyword evidence="10" id="KW-1185">Reference proteome</keyword>
<dbReference type="RefSeq" id="XP_033377107.1">
    <property type="nucleotide sequence ID" value="XM_033529647.1"/>
</dbReference>
<dbReference type="SMART" id="SM00535">
    <property type="entry name" value="RIBOc"/>
    <property type="match status" value="1"/>
</dbReference>
<keyword evidence="4 5" id="KW-0694">RNA-binding</keyword>
<feature type="region of interest" description="Disordered" evidence="6">
    <location>
        <begin position="397"/>
        <end position="457"/>
    </location>
</feature>
<dbReference type="InterPro" id="IPR036389">
    <property type="entry name" value="RNase_III_sf"/>
</dbReference>
<evidence type="ECO:0000313" key="9">
    <source>
        <dbReference type="EMBL" id="KAF2008768.1"/>
    </source>
</evidence>
<feature type="compositionally biased region" description="Polar residues" evidence="6">
    <location>
        <begin position="31"/>
        <end position="41"/>
    </location>
</feature>
<dbReference type="GO" id="GO:0006364">
    <property type="term" value="P:rRNA processing"/>
    <property type="evidence" value="ECO:0007669"/>
    <property type="project" value="TreeGrafter"/>
</dbReference>
<evidence type="ECO:0000259" key="7">
    <source>
        <dbReference type="PROSITE" id="PS50137"/>
    </source>
</evidence>
<dbReference type="SUPFAM" id="SSF69065">
    <property type="entry name" value="RNase III domain-like"/>
    <property type="match status" value="1"/>
</dbReference>
<reference evidence="9" key="1">
    <citation type="journal article" date="2020" name="Stud. Mycol.">
        <title>101 Dothideomycetes genomes: a test case for predicting lifestyles and emergence of pathogens.</title>
        <authorList>
            <person name="Haridas S."/>
            <person name="Albert R."/>
            <person name="Binder M."/>
            <person name="Bloem J."/>
            <person name="Labutti K."/>
            <person name="Salamov A."/>
            <person name="Andreopoulos B."/>
            <person name="Baker S."/>
            <person name="Barry K."/>
            <person name="Bills G."/>
            <person name="Bluhm B."/>
            <person name="Cannon C."/>
            <person name="Castanera R."/>
            <person name="Culley D."/>
            <person name="Daum C."/>
            <person name="Ezra D."/>
            <person name="Gonzalez J."/>
            <person name="Henrissat B."/>
            <person name="Kuo A."/>
            <person name="Liang C."/>
            <person name="Lipzen A."/>
            <person name="Lutzoni F."/>
            <person name="Magnuson J."/>
            <person name="Mondo S."/>
            <person name="Nolan M."/>
            <person name="Ohm R."/>
            <person name="Pangilinan J."/>
            <person name="Park H.-J."/>
            <person name="Ramirez L."/>
            <person name="Alfaro M."/>
            <person name="Sun H."/>
            <person name="Tritt A."/>
            <person name="Yoshinaga Y."/>
            <person name="Zwiers L.-H."/>
            <person name="Turgeon B."/>
            <person name="Goodwin S."/>
            <person name="Spatafora J."/>
            <person name="Crous P."/>
            <person name="Grigoriev I."/>
        </authorList>
    </citation>
    <scope>NUCLEOTIDE SEQUENCE</scope>
    <source>
        <strain evidence="9">CBS 175.79</strain>
    </source>
</reference>
<feature type="domain" description="DRBM" evidence="7">
    <location>
        <begin position="311"/>
        <end position="385"/>
    </location>
</feature>
<evidence type="ECO:0000256" key="2">
    <source>
        <dbReference type="ARBA" id="ARBA00022759"/>
    </source>
</evidence>
<dbReference type="GO" id="GO:0004525">
    <property type="term" value="F:ribonuclease III activity"/>
    <property type="evidence" value="ECO:0007669"/>
    <property type="project" value="InterPro"/>
</dbReference>
<dbReference type="Proteomes" id="UP000799778">
    <property type="component" value="Unassembled WGS sequence"/>
</dbReference>
<feature type="domain" description="RNase III" evidence="8">
    <location>
        <begin position="177"/>
        <end position="280"/>
    </location>
</feature>
<name>A0A6A5X749_9PLEO</name>
<keyword evidence="1" id="KW-0540">Nuclease</keyword>
<dbReference type="EMBL" id="ML978081">
    <property type="protein sequence ID" value="KAF2008768.1"/>
    <property type="molecule type" value="Genomic_DNA"/>
</dbReference>
<accession>A0A6A5X749</accession>
<feature type="compositionally biased region" description="Basic and acidic residues" evidence="6">
    <location>
        <begin position="43"/>
        <end position="57"/>
    </location>
</feature>
<dbReference type="PROSITE" id="PS00517">
    <property type="entry name" value="RNASE_3_1"/>
    <property type="match status" value="1"/>
</dbReference>
<dbReference type="InterPro" id="IPR000999">
    <property type="entry name" value="RNase_III_dom"/>
</dbReference>
<feature type="region of interest" description="Disordered" evidence="6">
    <location>
        <begin position="1"/>
        <end position="57"/>
    </location>
</feature>
<dbReference type="CDD" id="cd00593">
    <property type="entry name" value="RIBOc"/>
    <property type="match status" value="1"/>
</dbReference>
<dbReference type="Gene3D" id="3.30.160.20">
    <property type="match status" value="1"/>
</dbReference>
<keyword evidence="3" id="KW-0378">Hydrolase</keyword>
<dbReference type="PANTHER" id="PTHR11207">
    <property type="entry name" value="RIBONUCLEASE III"/>
    <property type="match status" value="1"/>
</dbReference>
<dbReference type="GO" id="GO:0003723">
    <property type="term" value="F:RNA binding"/>
    <property type="evidence" value="ECO:0007669"/>
    <property type="project" value="UniProtKB-UniRule"/>
</dbReference>